<organism evidence="3 4">
    <name type="scientific">Alkalicoccobacillus plakortidis</name>
    <dbReference type="NCBI Taxonomy" id="444060"/>
    <lineage>
        <taxon>Bacteria</taxon>
        <taxon>Bacillati</taxon>
        <taxon>Bacillota</taxon>
        <taxon>Bacilli</taxon>
        <taxon>Bacillales</taxon>
        <taxon>Bacillaceae</taxon>
        <taxon>Alkalicoccobacillus</taxon>
    </lineage>
</organism>
<evidence type="ECO:0000313" key="3">
    <source>
        <dbReference type="EMBL" id="MCM2675887.1"/>
    </source>
</evidence>
<keyword evidence="4" id="KW-1185">Reference proteome</keyword>
<evidence type="ECO:0000259" key="2">
    <source>
        <dbReference type="Pfam" id="PF07331"/>
    </source>
</evidence>
<dbReference type="Proteomes" id="UP001203665">
    <property type="component" value="Unassembled WGS sequence"/>
</dbReference>
<keyword evidence="1" id="KW-1133">Transmembrane helix</keyword>
<feature type="transmembrane region" description="Helical" evidence="1">
    <location>
        <begin position="77"/>
        <end position="102"/>
    </location>
</feature>
<feature type="domain" description="DUF1468" evidence="2">
    <location>
        <begin position="7"/>
        <end position="136"/>
    </location>
</feature>
<keyword evidence="1" id="KW-0812">Transmembrane</keyword>
<sequence>MLTADRIIGIILVAFGTIVLVISLGFPSNPAQLTGPGFFPIIMACLLIGLALFLIIAPSRNEPEGGKGSPWSIIGLSLLYVILVDFLGFFVSTAIIVFTILIMSKKSGIKAAAVGSLAIAAVIIFMFEWLLNVPLPHGWLY</sequence>
<evidence type="ECO:0000313" key="4">
    <source>
        <dbReference type="Proteomes" id="UP001203665"/>
    </source>
</evidence>
<feature type="transmembrane region" description="Helical" evidence="1">
    <location>
        <begin position="109"/>
        <end position="131"/>
    </location>
</feature>
<comment type="caution">
    <text evidence="3">The sequence shown here is derived from an EMBL/GenBank/DDBJ whole genome shotgun (WGS) entry which is preliminary data.</text>
</comment>
<accession>A0ABT0XJ06</accession>
<protein>
    <submittedName>
        <fullName evidence="3">Tripartite tricarboxylate transporter TctB family protein</fullName>
    </submittedName>
</protein>
<dbReference type="EMBL" id="JAMQJY010000001">
    <property type="protein sequence ID" value="MCM2675887.1"/>
    <property type="molecule type" value="Genomic_DNA"/>
</dbReference>
<dbReference type="RefSeq" id="WP_251607231.1">
    <property type="nucleotide sequence ID" value="NZ_JAMQJY010000001.1"/>
</dbReference>
<evidence type="ECO:0000256" key="1">
    <source>
        <dbReference type="SAM" id="Phobius"/>
    </source>
</evidence>
<keyword evidence="1" id="KW-0472">Membrane</keyword>
<name>A0ABT0XJ06_9BACI</name>
<proteinExistence type="predicted"/>
<dbReference type="Pfam" id="PF07331">
    <property type="entry name" value="TctB"/>
    <property type="match status" value="1"/>
</dbReference>
<gene>
    <name evidence="3" type="ORF">NDM98_10540</name>
</gene>
<feature type="transmembrane region" description="Helical" evidence="1">
    <location>
        <begin position="38"/>
        <end position="57"/>
    </location>
</feature>
<feature type="transmembrane region" description="Helical" evidence="1">
    <location>
        <begin position="6"/>
        <end position="26"/>
    </location>
</feature>
<reference evidence="3" key="1">
    <citation type="submission" date="2022-06" db="EMBL/GenBank/DDBJ databases">
        <title>Alkalicoccobacillus porphyridii sp. nov., isolated from a marine red alga, Porphyridium purpureum and reclassification of Shouchella plakortidis and Shouchella gibsonii as Alkalicoccobacillus plakortidis comb. nov. and Alkalicoccobacillus gibsonii comb. nov.</title>
        <authorList>
            <person name="Kim K.H."/>
            <person name="Lee J.K."/>
            <person name="Han D.M."/>
            <person name="Baek J.H."/>
            <person name="Jeon C.O."/>
        </authorList>
    </citation>
    <scope>NUCLEOTIDE SEQUENCE</scope>
    <source>
        <strain evidence="3">DSM 19153</strain>
    </source>
</reference>
<dbReference type="InterPro" id="IPR009936">
    <property type="entry name" value="DUF1468"/>
</dbReference>